<keyword evidence="3 6" id="KW-0378">Hydrolase</keyword>
<dbReference type="Gene3D" id="1.10.1370.20">
    <property type="entry name" value="Oligoendopeptidase f, C-terminal domain"/>
    <property type="match status" value="1"/>
</dbReference>
<evidence type="ECO:0000259" key="7">
    <source>
        <dbReference type="Pfam" id="PF01432"/>
    </source>
</evidence>
<geneLocation type="plasmid" evidence="9">
    <name>1</name>
</geneLocation>
<dbReference type="EMBL" id="BPQF01000004">
    <property type="protein sequence ID" value="GJD38142.1"/>
    <property type="molecule type" value="Genomic_DNA"/>
</dbReference>
<evidence type="ECO:0000256" key="5">
    <source>
        <dbReference type="ARBA" id="ARBA00023049"/>
    </source>
</evidence>
<evidence type="ECO:0000256" key="2">
    <source>
        <dbReference type="ARBA" id="ARBA00022723"/>
    </source>
</evidence>
<reference evidence="9" key="2">
    <citation type="submission" date="2019-12" db="EMBL/GenBank/DDBJ databases">
        <authorList>
            <person name="Cremers G."/>
        </authorList>
    </citation>
    <scope>NUCLEOTIDE SEQUENCE</scope>
    <source>
        <strain evidence="9">Mbul2</strain>
        <plasmid evidence="9">1</plasmid>
    </source>
</reference>
<dbReference type="GO" id="GO:0006518">
    <property type="term" value="P:peptide metabolic process"/>
    <property type="evidence" value="ECO:0007669"/>
    <property type="project" value="TreeGrafter"/>
</dbReference>
<protein>
    <submittedName>
        <fullName evidence="9">Oligoendopeptidase F, plasmid</fullName>
        <ecNumber evidence="9">3.4.24.-</ecNumber>
    </submittedName>
</protein>
<keyword evidence="11" id="KW-1185">Reference proteome</keyword>
<dbReference type="PANTHER" id="PTHR11804:SF5">
    <property type="entry name" value="OLIGOENDOPEPTIDASE F"/>
    <property type="match status" value="1"/>
</dbReference>
<keyword evidence="1 6" id="KW-0645">Protease</keyword>
<dbReference type="Gene3D" id="1.20.140.70">
    <property type="entry name" value="Oligopeptidase f, N-terminal domain"/>
    <property type="match status" value="1"/>
</dbReference>
<evidence type="ECO:0000259" key="8">
    <source>
        <dbReference type="Pfam" id="PF08439"/>
    </source>
</evidence>
<evidence type="ECO:0000313" key="9">
    <source>
        <dbReference type="EMBL" id="CAA2139544.1"/>
    </source>
</evidence>
<proteinExistence type="inferred from homology"/>
<dbReference type="InterPro" id="IPR011977">
    <property type="entry name" value="Pept_M3B_clade3"/>
</dbReference>
<comment type="similarity">
    <text evidence="6">Belongs to the peptidase M3 family.</text>
</comment>
<dbReference type="CDD" id="cd09610">
    <property type="entry name" value="M3B_PepF"/>
    <property type="match status" value="1"/>
</dbReference>
<feature type="domain" description="Oligopeptidase F N-terminal" evidence="8">
    <location>
        <begin position="151"/>
        <end position="219"/>
    </location>
</feature>
<keyword evidence="4 6" id="KW-0862">Zinc</keyword>
<dbReference type="Pfam" id="PF01432">
    <property type="entry name" value="Peptidase_M3"/>
    <property type="match status" value="1"/>
</dbReference>
<evidence type="ECO:0000256" key="6">
    <source>
        <dbReference type="RuleBase" id="RU003435"/>
    </source>
</evidence>
<reference evidence="10" key="3">
    <citation type="submission" date="2021-08" db="EMBL/GenBank/DDBJ databases">
        <authorList>
            <person name="Tani A."/>
            <person name="Ola A."/>
            <person name="Ogura Y."/>
            <person name="Katsura K."/>
            <person name="Hayashi T."/>
        </authorList>
    </citation>
    <scope>NUCLEOTIDE SEQUENCE</scope>
    <source>
        <strain evidence="10">DSM 21893</strain>
    </source>
</reference>
<dbReference type="Proteomes" id="UP001055307">
    <property type="component" value="Unassembled WGS sequence"/>
</dbReference>
<dbReference type="InterPro" id="IPR001567">
    <property type="entry name" value="Pept_M3A_M3B_dom"/>
</dbReference>
<dbReference type="InterPro" id="IPR013647">
    <property type="entry name" value="OligopepF_N_dom"/>
</dbReference>
<keyword evidence="5 6" id="KW-0482">Metalloprotease</keyword>
<dbReference type="AlphaFoldDB" id="A0A679K663"/>
<accession>A0A679K663</accession>
<dbReference type="EC" id="3.4.24.-" evidence="9"/>
<evidence type="ECO:0000256" key="1">
    <source>
        <dbReference type="ARBA" id="ARBA00022670"/>
    </source>
</evidence>
<sequence>MSSRAVVHASLSSAARMPAGQRSEGTNVARAAALALDLGSLPEWDLSDLYSGIDSPDFRADLIRAEEECSAFSERYGGVIAEIAGGPDASARLAEAVAAYEAIEDRLGRLMSFAGLVYSGDTTDERRQKFYGDTQERLTTASGHLLFFALEINRVDDGVMDAAMADGPLAHYRPWIEDLRREKPYQLDDRTEKLFLEKSVTGRSAWNRLFDGTIASLRFPLQGEMLTLEPTLNKLQDPDGAVRKEAAGALGDVFRANLRTFALITNTLAKDKEISDRWRGFKDVADDRHLSNRVEPEVVAALVDAVQAAYPRLSHRYYRLKAKWFGVDVLPYWDRNAPLPRVEQRTIPWAEARDMVLDAYGAFSPRMADIAKTFFDRRWIDAPTRPGKAPGAFAHPTVPSAHPYVLVNYQGKPRDVMTLAHELGHGVHQVLASHNGALMAPTPLTLAETASVFGEMLTFRRLLAATTDTVQRRAMLAAKVEDMINTVVRQIAFYLFERKVHLARAEGELTAEQINGLWMSVQAESFGPAISLDAGYEPFWAYIPHFIHSPFYVYAYAFGDCLVNSLYGVYANAEEGFVDRYFALLSAGGAKPYGELLAPFGLNASDPAFWQIGLNMIEGMIVELEAMEG</sequence>
<dbReference type="GO" id="GO:0004222">
    <property type="term" value="F:metalloendopeptidase activity"/>
    <property type="evidence" value="ECO:0007669"/>
    <property type="project" value="InterPro"/>
</dbReference>
<dbReference type="SUPFAM" id="SSF55486">
    <property type="entry name" value="Metalloproteases ('zincins'), catalytic domain"/>
    <property type="match status" value="1"/>
</dbReference>
<gene>
    <name evidence="9" type="primary">pepF1</name>
    <name evidence="9" type="ORF">MBLL_01673</name>
    <name evidence="10" type="ORF">OICFNHDK_0583</name>
</gene>
<organism evidence="9">
    <name type="scientific">Methylobacterium bullatum</name>
    <dbReference type="NCBI Taxonomy" id="570505"/>
    <lineage>
        <taxon>Bacteria</taxon>
        <taxon>Pseudomonadati</taxon>
        <taxon>Pseudomonadota</taxon>
        <taxon>Alphaproteobacteria</taxon>
        <taxon>Hyphomicrobiales</taxon>
        <taxon>Methylobacteriaceae</taxon>
        <taxon>Methylobacterium</taxon>
    </lineage>
</organism>
<feature type="domain" description="Peptidase M3A/M3B catalytic" evidence="7">
    <location>
        <begin position="236"/>
        <end position="613"/>
    </location>
</feature>
<dbReference type="Pfam" id="PF08439">
    <property type="entry name" value="Peptidase_M3_N"/>
    <property type="match status" value="1"/>
</dbReference>
<keyword evidence="9" id="KW-0614">Plasmid</keyword>
<dbReference type="InterPro" id="IPR042088">
    <property type="entry name" value="OligoPept_F_C"/>
</dbReference>
<evidence type="ECO:0000313" key="11">
    <source>
        <dbReference type="Proteomes" id="UP001055307"/>
    </source>
</evidence>
<evidence type="ECO:0000256" key="3">
    <source>
        <dbReference type="ARBA" id="ARBA00022801"/>
    </source>
</evidence>
<dbReference type="GO" id="GO:0046872">
    <property type="term" value="F:metal ion binding"/>
    <property type="evidence" value="ECO:0007669"/>
    <property type="project" value="UniProtKB-UniRule"/>
</dbReference>
<dbReference type="PANTHER" id="PTHR11804">
    <property type="entry name" value="PROTEASE M3 THIMET OLIGOPEPTIDASE-RELATED"/>
    <property type="match status" value="1"/>
</dbReference>
<comment type="cofactor">
    <cofactor evidence="6">
        <name>Zn(2+)</name>
        <dbReference type="ChEBI" id="CHEBI:29105"/>
    </cofactor>
    <text evidence="6">Binds 1 zinc ion.</text>
</comment>
<keyword evidence="2 6" id="KW-0479">Metal-binding</keyword>
<name>A0A679K663_9HYPH</name>
<evidence type="ECO:0000313" key="10">
    <source>
        <dbReference type="EMBL" id="GJD38142.1"/>
    </source>
</evidence>
<dbReference type="InterPro" id="IPR045090">
    <property type="entry name" value="Pept_M3A_M3B"/>
</dbReference>
<reference evidence="10" key="1">
    <citation type="journal article" date="2016" name="Front. Microbiol.">
        <title>Genome Sequence of the Piezophilic, Mesophilic Sulfate-Reducing Bacterium Desulfovibrio indicus J2T.</title>
        <authorList>
            <person name="Cao J."/>
            <person name="Maignien L."/>
            <person name="Shao Z."/>
            <person name="Alain K."/>
            <person name="Jebbar M."/>
        </authorList>
    </citation>
    <scope>NUCLEOTIDE SEQUENCE</scope>
    <source>
        <strain evidence="10">DSM 21893</strain>
    </source>
</reference>
<evidence type="ECO:0000256" key="4">
    <source>
        <dbReference type="ARBA" id="ARBA00022833"/>
    </source>
</evidence>
<dbReference type="GO" id="GO:0006508">
    <property type="term" value="P:proteolysis"/>
    <property type="evidence" value="ECO:0007669"/>
    <property type="project" value="UniProtKB-KW"/>
</dbReference>
<dbReference type="NCBIfam" id="TIGR02290">
    <property type="entry name" value="M3_fam_3"/>
    <property type="match status" value="1"/>
</dbReference>
<dbReference type="EMBL" id="LR743510">
    <property type="protein sequence ID" value="CAA2139544.1"/>
    <property type="molecule type" value="Genomic_DNA"/>
</dbReference>